<name>A0ABP3R8L3_9HYPH</name>
<dbReference type="Pfam" id="PF00132">
    <property type="entry name" value="Hexapep"/>
    <property type="match status" value="1"/>
</dbReference>
<dbReference type="PROSITE" id="PS00101">
    <property type="entry name" value="HEXAPEP_TRANSFERASES"/>
    <property type="match status" value="1"/>
</dbReference>
<proteinExistence type="inferred from homology"/>
<comment type="caution">
    <text evidence="9">The sequence shown here is derived from an EMBL/GenBank/DDBJ whole genome shotgun (WGS) entry which is preliminary data.</text>
</comment>
<dbReference type="PANTHER" id="PTHR43300:SF12">
    <property type="entry name" value="CHLORAMPHENICOL ACETYLTRANSFERASE"/>
    <property type="match status" value="1"/>
</dbReference>
<evidence type="ECO:0000256" key="2">
    <source>
        <dbReference type="ARBA" id="ARBA00013235"/>
    </source>
</evidence>
<evidence type="ECO:0000256" key="1">
    <source>
        <dbReference type="ARBA" id="ARBA00007274"/>
    </source>
</evidence>
<dbReference type="InterPro" id="IPR001451">
    <property type="entry name" value="Hexapep"/>
</dbReference>
<evidence type="ECO:0000256" key="6">
    <source>
        <dbReference type="ARBA" id="ARBA00023251"/>
    </source>
</evidence>
<protein>
    <recommendedName>
        <fullName evidence="3">Chloramphenicol acetyltransferase</fullName>
        <ecNumber evidence="2">2.3.1.28</ecNumber>
    </recommendedName>
</protein>
<keyword evidence="5" id="KW-0677">Repeat</keyword>
<dbReference type="RefSeq" id="WP_343804941.1">
    <property type="nucleotide sequence ID" value="NZ_BAAADE010000003.1"/>
</dbReference>
<evidence type="ECO:0000313" key="10">
    <source>
        <dbReference type="Proteomes" id="UP001424441"/>
    </source>
</evidence>
<keyword evidence="10" id="KW-1185">Reference proteome</keyword>
<sequence length="210" mass="23726">MDNYFDSPFKLVPISEQITNPNIIAGAYSYYAGYYNGHSFDDCAHFLSFERRDVDKLYIGKFCSIGSGAVFIMGGNQGHNSGWATAFPFTMFDDFKDAENAPKAFKRLGDTIIGNDVWIGEEALIMPGIVVGDGAIIGARAVVTRDVEPYSVVVGNPARHVHYRFADEHIAQLMEMQWWDWSIEVIKQELPLICSKDISELYHKWLQRQA</sequence>
<comment type="catalytic activity">
    <reaction evidence="8">
        <text>chloramphenicol + acetyl-CoA = chloramphenicol 3-acetate + CoA</text>
        <dbReference type="Rhea" id="RHEA:18421"/>
        <dbReference type="ChEBI" id="CHEBI:16730"/>
        <dbReference type="ChEBI" id="CHEBI:17698"/>
        <dbReference type="ChEBI" id="CHEBI:57287"/>
        <dbReference type="ChEBI" id="CHEBI:57288"/>
        <dbReference type="EC" id="2.3.1.28"/>
    </reaction>
</comment>
<dbReference type="InterPro" id="IPR050179">
    <property type="entry name" value="Trans_hexapeptide_repeat"/>
</dbReference>
<keyword evidence="6" id="KW-0046">Antibiotic resistance</keyword>
<dbReference type="Proteomes" id="UP001424441">
    <property type="component" value="Unassembled WGS sequence"/>
</dbReference>
<evidence type="ECO:0000313" key="9">
    <source>
        <dbReference type="EMBL" id="GAA0604042.1"/>
    </source>
</evidence>
<evidence type="ECO:0000256" key="7">
    <source>
        <dbReference type="ARBA" id="ARBA00023315"/>
    </source>
</evidence>
<accession>A0ABP3R8L3</accession>
<dbReference type="CDD" id="cd03349">
    <property type="entry name" value="LbH_XAT"/>
    <property type="match status" value="1"/>
</dbReference>
<dbReference type="SUPFAM" id="SSF51161">
    <property type="entry name" value="Trimeric LpxA-like enzymes"/>
    <property type="match status" value="1"/>
</dbReference>
<dbReference type="InterPro" id="IPR011004">
    <property type="entry name" value="Trimer_LpxA-like_sf"/>
</dbReference>
<keyword evidence="7" id="KW-0012">Acyltransferase</keyword>
<dbReference type="InterPro" id="IPR018357">
    <property type="entry name" value="Hexapep_transf_CS"/>
</dbReference>
<comment type="similarity">
    <text evidence="1">Belongs to the transferase hexapeptide repeat family.</text>
</comment>
<organism evidence="9 10">
    <name type="scientific">Paenochrobactrum glaciei</name>
    <dbReference type="NCBI Taxonomy" id="486407"/>
    <lineage>
        <taxon>Bacteria</taxon>
        <taxon>Pseudomonadati</taxon>
        <taxon>Pseudomonadota</taxon>
        <taxon>Alphaproteobacteria</taxon>
        <taxon>Hyphomicrobiales</taxon>
        <taxon>Brucellaceae</taxon>
        <taxon>Paenochrobactrum</taxon>
    </lineage>
</organism>
<dbReference type="PANTHER" id="PTHR43300">
    <property type="entry name" value="ACETYLTRANSFERASE"/>
    <property type="match status" value="1"/>
</dbReference>
<dbReference type="EC" id="2.3.1.28" evidence="2"/>
<evidence type="ECO:0000256" key="5">
    <source>
        <dbReference type="ARBA" id="ARBA00022737"/>
    </source>
</evidence>
<keyword evidence="4" id="KW-0808">Transferase</keyword>
<gene>
    <name evidence="9" type="primary">catB</name>
    <name evidence="9" type="ORF">GCM10008943_19430</name>
</gene>
<evidence type="ECO:0000256" key="4">
    <source>
        <dbReference type="ARBA" id="ARBA00022679"/>
    </source>
</evidence>
<evidence type="ECO:0000256" key="3">
    <source>
        <dbReference type="ARBA" id="ARBA00020291"/>
    </source>
</evidence>
<reference evidence="10" key="1">
    <citation type="journal article" date="2019" name="Int. J. Syst. Evol. Microbiol.">
        <title>The Global Catalogue of Microorganisms (GCM) 10K type strain sequencing project: providing services to taxonomists for standard genome sequencing and annotation.</title>
        <authorList>
            <consortium name="The Broad Institute Genomics Platform"/>
            <consortium name="The Broad Institute Genome Sequencing Center for Infectious Disease"/>
            <person name="Wu L."/>
            <person name="Ma J."/>
        </authorList>
    </citation>
    <scope>NUCLEOTIDE SEQUENCE [LARGE SCALE GENOMIC DNA]</scope>
    <source>
        <strain evidence="10">JCM 15115</strain>
    </source>
</reference>
<dbReference type="EMBL" id="BAAADE010000003">
    <property type="protein sequence ID" value="GAA0604042.1"/>
    <property type="molecule type" value="Genomic_DNA"/>
</dbReference>
<dbReference type="Gene3D" id="2.160.10.10">
    <property type="entry name" value="Hexapeptide repeat proteins"/>
    <property type="match status" value="1"/>
</dbReference>
<evidence type="ECO:0000256" key="8">
    <source>
        <dbReference type="ARBA" id="ARBA00047633"/>
    </source>
</evidence>